<feature type="coiled-coil region" evidence="1">
    <location>
        <begin position="172"/>
        <end position="199"/>
    </location>
</feature>
<dbReference type="Proteomes" id="UP000253420">
    <property type="component" value="Unassembled WGS sequence"/>
</dbReference>
<evidence type="ECO:0000256" key="1">
    <source>
        <dbReference type="SAM" id="Coils"/>
    </source>
</evidence>
<proteinExistence type="predicted"/>
<gene>
    <name evidence="3" type="ORF">DUT91_16775</name>
</gene>
<dbReference type="OrthoDB" id="9786134at2"/>
<protein>
    <submittedName>
        <fullName evidence="3">Pyridoxamine 5'-phosphate oxidase</fullName>
    </submittedName>
</protein>
<dbReference type="InterPro" id="IPR011576">
    <property type="entry name" value="Pyridox_Oxase_N"/>
</dbReference>
<comment type="caution">
    <text evidence="3">The sequence shown here is derived from an EMBL/GenBank/DDBJ whole genome shotgun (WGS) entry which is preliminary data.</text>
</comment>
<name>A0A368K0J2_9HYPH</name>
<organism evidence="3 4">
    <name type="scientific">Phyllobacterium salinisoli</name>
    <dbReference type="NCBI Taxonomy" id="1899321"/>
    <lineage>
        <taxon>Bacteria</taxon>
        <taxon>Pseudomonadati</taxon>
        <taxon>Pseudomonadota</taxon>
        <taxon>Alphaproteobacteria</taxon>
        <taxon>Hyphomicrobiales</taxon>
        <taxon>Phyllobacteriaceae</taxon>
        <taxon>Phyllobacterium</taxon>
    </lineage>
</organism>
<dbReference type="SUPFAM" id="SSF50475">
    <property type="entry name" value="FMN-binding split barrel"/>
    <property type="match status" value="1"/>
</dbReference>
<dbReference type="PANTHER" id="PTHR42815:SF2">
    <property type="entry name" value="FAD-BINDING, PUTATIVE (AFU_ORTHOLOGUE AFUA_6G07600)-RELATED"/>
    <property type="match status" value="1"/>
</dbReference>
<accession>A0A368K0J2</accession>
<evidence type="ECO:0000313" key="4">
    <source>
        <dbReference type="Proteomes" id="UP000253420"/>
    </source>
</evidence>
<evidence type="ECO:0000259" key="2">
    <source>
        <dbReference type="Pfam" id="PF01243"/>
    </source>
</evidence>
<dbReference type="AlphaFoldDB" id="A0A368K0J2"/>
<dbReference type="EMBL" id="QOZG01000007">
    <property type="protein sequence ID" value="RCS22741.1"/>
    <property type="molecule type" value="Genomic_DNA"/>
</dbReference>
<dbReference type="Gene3D" id="2.30.110.10">
    <property type="entry name" value="Electron Transport, Fmn-binding Protein, Chain A"/>
    <property type="match status" value="1"/>
</dbReference>
<dbReference type="InterPro" id="IPR012349">
    <property type="entry name" value="Split_barrel_FMN-bd"/>
</dbReference>
<dbReference type="PANTHER" id="PTHR42815">
    <property type="entry name" value="FAD-BINDING, PUTATIVE (AFU_ORTHOLOGUE AFUA_6G07600)-RELATED"/>
    <property type="match status" value="1"/>
</dbReference>
<sequence length="205" mass="22809">MASSDIAFTPAVKALQAERGSRAGYARMEENGGFRTHVTDDLAAFLAMVDTAYLSTANSSGQPYAQHRGGPKDFLRMIGGNTLGFADYAGNRQYISTGNLAENDKAFLFLMDYAHRRRIKLWGRARVVADDPALIETLMPDGYRARPEQAILFEVEAWDVNCPQHIPQKIDAADAATAIKRLEDRIAELETDNETLRRTLERNQA</sequence>
<evidence type="ECO:0000313" key="3">
    <source>
        <dbReference type="EMBL" id="RCS22741.1"/>
    </source>
</evidence>
<keyword evidence="1" id="KW-0175">Coiled coil</keyword>
<reference evidence="3 4" key="1">
    <citation type="submission" date="2018-07" db="EMBL/GenBank/DDBJ databases">
        <title>The draft genome of Phyllobacterium salinisoli.</title>
        <authorList>
            <person name="Liu L."/>
            <person name="Li L."/>
            <person name="Zhang X."/>
            <person name="Liang L."/>
        </authorList>
    </citation>
    <scope>NUCLEOTIDE SEQUENCE [LARGE SCALE GENOMIC DNA]</scope>
    <source>
        <strain evidence="3 4">LLAN61</strain>
    </source>
</reference>
<keyword evidence="4" id="KW-1185">Reference proteome</keyword>
<feature type="domain" description="Pyridoxamine 5'-phosphate oxidase N-terminal" evidence="2">
    <location>
        <begin position="39"/>
        <end position="160"/>
    </location>
</feature>
<dbReference type="Pfam" id="PF01243">
    <property type="entry name" value="PNPOx_N"/>
    <property type="match status" value="1"/>
</dbReference>